<keyword evidence="5" id="KW-0460">Magnesium</keyword>
<evidence type="ECO:0000256" key="4">
    <source>
        <dbReference type="ARBA" id="ARBA00022692"/>
    </source>
</evidence>
<dbReference type="AlphaFoldDB" id="A0AAD8XUU9"/>
<evidence type="ECO:0000256" key="1">
    <source>
        <dbReference type="ARBA" id="ARBA00004127"/>
    </source>
</evidence>
<dbReference type="GO" id="GO:0004427">
    <property type="term" value="F:inorganic diphosphate phosphatase activity"/>
    <property type="evidence" value="ECO:0007669"/>
    <property type="project" value="InterPro"/>
</dbReference>
<dbReference type="PANTHER" id="PTHR31998">
    <property type="entry name" value="K(+)-INSENSITIVE PYROPHOSPHATE-ENERGIZED PROTON PUMP"/>
    <property type="match status" value="1"/>
</dbReference>
<feature type="transmembrane region" description="Helical" evidence="11">
    <location>
        <begin position="273"/>
        <end position="293"/>
    </location>
</feature>
<evidence type="ECO:0000256" key="3">
    <source>
        <dbReference type="ARBA" id="ARBA00022448"/>
    </source>
</evidence>
<feature type="transmembrane region" description="Helical" evidence="11">
    <location>
        <begin position="401"/>
        <end position="420"/>
    </location>
</feature>
<organism evidence="12 13">
    <name type="scientific">Skeletonema marinoi</name>
    <dbReference type="NCBI Taxonomy" id="267567"/>
    <lineage>
        <taxon>Eukaryota</taxon>
        <taxon>Sar</taxon>
        <taxon>Stramenopiles</taxon>
        <taxon>Ochrophyta</taxon>
        <taxon>Bacillariophyta</taxon>
        <taxon>Coscinodiscophyceae</taxon>
        <taxon>Thalassiosirophycidae</taxon>
        <taxon>Thalassiosirales</taxon>
        <taxon>Skeletonemataceae</taxon>
        <taxon>Skeletonema</taxon>
        <taxon>Skeletonema marinoi-dohrnii complex</taxon>
    </lineage>
</organism>
<reference evidence="12" key="1">
    <citation type="submission" date="2023-06" db="EMBL/GenBank/DDBJ databases">
        <title>Survivors Of The Sea: Transcriptome response of Skeletonema marinoi to long-term dormancy.</title>
        <authorList>
            <person name="Pinder M.I.M."/>
            <person name="Kourtchenko O."/>
            <person name="Robertson E.K."/>
            <person name="Larsson T."/>
            <person name="Maumus F."/>
            <person name="Osuna-Cruz C.M."/>
            <person name="Vancaester E."/>
            <person name="Stenow R."/>
            <person name="Vandepoele K."/>
            <person name="Ploug H."/>
            <person name="Bruchert V."/>
            <person name="Godhe A."/>
            <person name="Topel M."/>
        </authorList>
    </citation>
    <scope>NUCLEOTIDE SEQUENCE</scope>
    <source>
        <strain evidence="12">R05AC</strain>
    </source>
</reference>
<keyword evidence="8" id="KW-0406">Ion transport</keyword>
<feature type="transmembrane region" description="Helical" evidence="11">
    <location>
        <begin position="240"/>
        <end position="267"/>
    </location>
</feature>
<evidence type="ECO:0000256" key="11">
    <source>
        <dbReference type="SAM" id="Phobius"/>
    </source>
</evidence>
<comment type="subcellular location">
    <subcellularLocation>
        <location evidence="1">Endomembrane system</location>
        <topology evidence="1">Multi-pass membrane protein</topology>
    </subcellularLocation>
</comment>
<feature type="transmembrane region" description="Helical" evidence="11">
    <location>
        <begin position="65"/>
        <end position="87"/>
    </location>
</feature>
<feature type="transmembrane region" description="Helical" evidence="11">
    <location>
        <begin position="93"/>
        <end position="113"/>
    </location>
</feature>
<feature type="transmembrane region" description="Helical" evidence="11">
    <location>
        <begin position="517"/>
        <end position="537"/>
    </location>
</feature>
<name>A0AAD8XUU9_9STRA</name>
<dbReference type="GO" id="GO:0009678">
    <property type="term" value="F:diphosphate hydrolysis-driven proton transmembrane transporter activity"/>
    <property type="evidence" value="ECO:0007669"/>
    <property type="project" value="UniProtKB-EC"/>
</dbReference>
<dbReference type="EMBL" id="JATAAI010000044">
    <property type="protein sequence ID" value="KAK1733825.1"/>
    <property type="molecule type" value="Genomic_DNA"/>
</dbReference>
<evidence type="ECO:0000256" key="8">
    <source>
        <dbReference type="ARBA" id="ARBA00023065"/>
    </source>
</evidence>
<feature type="transmembrane region" description="Helical" evidence="11">
    <location>
        <begin position="620"/>
        <end position="640"/>
    </location>
</feature>
<evidence type="ECO:0000313" key="12">
    <source>
        <dbReference type="EMBL" id="KAK1733825.1"/>
    </source>
</evidence>
<evidence type="ECO:0000256" key="6">
    <source>
        <dbReference type="ARBA" id="ARBA00022967"/>
    </source>
</evidence>
<dbReference type="GO" id="GO:0016020">
    <property type="term" value="C:membrane"/>
    <property type="evidence" value="ECO:0007669"/>
    <property type="project" value="InterPro"/>
</dbReference>
<keyword evidence="13" id="KW-1185">Reference proteome</keyword>
<feature type="transmembrane region" description="Helical" evidence="11">
    <location>
        <begin position="162"/>
        <end position="180"/>
    </location>
</feature>
<feature type="transmembrane region" description="Helical" evidence="11">
    <location>
        <begin position="486"/>
        <end position="510"/>
    </location>
</feature>
<feature type="transmembrane region" description="Helical" evidence="11">
    <location>
        <begin position="581"/>
        <end position="599"/>
    </location>
</feature>
<feature type="transmembrane region" description="Helical" evidence="11">
    <location>
        <begin position="440"/>
        <end position="460"/>
    </location>
</feature>
<dbReference type="PIRSF" id="PIRSF001265">
    <property type="entry name" value="H+-PPase"/>
    <property type="match status" value="1"/>
</dbReference>
<feature type="transmembrane region" description="Helical" evidence="11">
    <location>
        <begin position="186"/>
        <end position="210"/>
    </location>
</feature>
<dbReference type="NCBIfam" id="TIGR01104">
    <property type="entry name" value="V_PPase"/>
    <property type="match status" value="1"/>
</dbReference>
<keyword evidence="6" id="KW-1278">Translocase</keyword>
<feature type="region of interest" description="Disordered" evidence="10">
    <location>
        <begin position="1"/>
        <end position="54"/>
    </location>
</feature>
<keyword evidence="9 11" id="KW-0472">Membrane</keyword>
<evidence type="ECO:0000256" key="2">
    <source>
        <dbReference type="ARBA" id="ARBA00013242"/>
    </source>
</evidence>
<evidence type="ECO:0000256" key="7">
    <source>
        <dbReference type="ARBA" id="ARBA00022989"/>
    </source>
</evidence>
<keyword evidence="7 11" id="KW-1133">Transmembrane helix</keyword>
<keyword evidence="4 11" id="KW-0812">Transmembrane</keyword>
<accession>A0AAD8XUU9</accession>
<dbReference type="GO" id="GO:0012505">
    <property type="term" value="C:endomembrane system"/>
    <property type="evidence" value="ECO:0007669"/>
    <property type="project" value="UniProtKB-SubCell"/>
</dbReference>
<keyword evidence="12" id="KW-0378">Hydrolase</keyword>
<evidence type="ECO:0000256" key="10">
    <source>
        <dbReference type="SAM" id="MobiDB-lite"/>
    </source>
</evidence>
<feature type="transmembrane region" description="Helical" evidence="11">
    <location>
        <begin position="359"/>
        <end position="381"/>
    </location>
</feature>
<proteinExistence type="inferred from homology"/>
<protein>
    <recommendedName>
        <fullName evidence="2">H(+)-exporting diphosphatase</fullName>
        <ecNumber evidence="2">7.1.3.1</ecNumber>
    </recommendedName>
</protein>
<dbReference type="InterPro" id="IPR004131">
    <property type="entry name" value="PPase-energised_H-pump"/>
</dbReference>
<comment type="caution">
    <text evidence="12">The sequence shown here is derived from an EMBL/GenBank/DDBJ whole genome shotgun (WGS) entry which is preliminary data.</text>
</comment>
<evidence type="ECO:0000256" key="9">
    <source>
        <dbReference type="ARBA" id="ARBA00023136"/>
    </source>
</evidence>
<evidence type="ECO:0000256" key="5">
    <source>
        <dbReference type="ARBA" id="ARBA00022842"/>
    </source>
</evidence>
<dbReference type="NCBIfam" id="NF001960">
    <property type="entry name" value="PRK00733.3-5"/>
    <property type="match status" value="1"/>
</dbReference>
<dbReference type="EC" id="7.1.3.1" evidence="2"/>
<dbReference type="HAMAP" id="MF_01129">
    <property type="entry name" value="PPase_energized_pump"/>
    <property type="match status" value="1"/>
</dbReference>
<feature type="compositionally biased region" description="Low complexity" evidence="10">
    <location>
        <begin position="41"/>
        <end position="51"/>
    </location>
</feature>
<keyword evidence="3" id="KW-0813">Transport</keyword>
<sequence>MASSSGAASSPSSSTLRSRSLNSNQNMNRQNSAETNNDEIQQQQQQQQQQQCDNKKIRHRLKSKILLLIPVVLLAVSSIIALSIGQITTASTVILGAAALGMAWAVLQFLLIARIPVRSEGVSDSTGLVSGSNDEATTRRLVEIYTAIYEGAESFLRAEYTICAWFILVFSVVIFVLISWGTDWDFARGLFTSLSFILGACTSILSGYLGMKVAVYSNVRTTVSAQQSGWKLCFNTAFRAGAVMGFALCGLGIFMLYVTMLAFRIHYPLPEQWIYLTECLTGYGLGGSSIAMFGRVGGGIYTKAADDDPRNPATIADNVGDNVGDVAGMGSDLFGSFAEATCAALVLGSSIGRSGGWDAMVFPVTVSAVGIFVCLLCSFIATDIKPVKEEKDVESALKIQLISTTILMIPAVYLAAEIFLPAEFSLQKTVGTGVLTLQPWQACMCVVMGAVGGLIIGLITEYYTSHSYAPVRELADSCKTGAATNMIYGIALGYKSAIIPVLVLALVVYGSFTMCDMYGVALAAIGFLSNLATGLTIDVYGPVCDNAGGIAEMAELEPYVREKTDALDAAGNTTAAIGKGFAIGSAALVSLALFGAFVTRIRIASDNALFAEGVNMLQPLTFAFLIIGGMIPFAFAAMTMKSVGVAAMEMVMEVQRQFDEKPHLLDANPTERPDYDACIAISTKASLKEMVPPGAMVIFTPLLTGIFFGVYAVSGLLVACYFYVELRRSLDNAKKYIEKASPDSELKGKGSDIHKAAVVGDTVGDPFKDTSGPALNIVMKLMAVLSLVFADTFYATNGGAGVFQL</sequence>
<evidence type="ECO:0000313" key="13">
    <source>
        <dbReference type="Proteomes" id="UP001224775"/>
    </source>
</evidence>
<dbReference type="Pfam" id="PF03030">
    <property type="entry name" value="H_PPase"/>
    <property type="match status" value="1"/>
</dbReference>
<dbReference type="Proteomes" id="UP001224775">
    <property type="component" value="Unassembled WGS sequence"/>
</dbReference>
<feature type="compositionally biased region" description="Low complexity" evidence="10">
    <location>
        <begin position="1"/>
        <end position="33"/>
    </location>
</feature>
<feature type="transmembrane region" description="Helical" evidence="11">
    <location>
        <begin position="696"/>
        <end position="724"/>
    </location>
</feature>
<gene>
    <name evidence="12" type="ORF">QTG54_015522</name>
</gene>